<feature type="transmembrane region" description="Helical" evidence="8">
    <location>
        <begin position="35"/>
        <end position="56"/>
    </location>
</feature>
<dbReference type="OrthoDB" id="331948at2759"/>
<dbReference type="GO" id="GO:0016020">
    <property type="term" value="C:membrane"/>
    <property type="evidence" value="ECO:0007669"/>
    <property type="project" value="UniProtKB-SubCell"/>
</dbReference>
<keyword evidence="7 8" id="KW-0012">Acyltransferase</keyword>
<feature type="transmembrane region" description="Helical" evidence="8">
    <location>
        <begin position="166"/>
        <end position="189"/>
    </location>
</feature>
<evidence type="ECO:0000256" key="5">
    <source>
        <dbReference type="ARBA" id="ARBA00022989"/>
    </source>
</evidence>
<keyword evidence="5 8" id="KW-1133">Transmembrane helix</keyword>
<evidence type="ECO:0000256" key="4">
    <source>
        <dbReference type="ARBA" id="ARBA00022692"/>
    </source>
</evidence>
<keyword evidence="11" id="KW-1185">Reference proteome</keyword>
<dbReference type="OMA" id="DGIVWDC"/>
<evidence type="ECO:0000313" key="10">
    <source>
        <dbReference type="EMBL" id="KAH7416433.1"/>
    </source>
</evidence>
<protein>
    <recommendedName>
        <fullName evidence="8">S-acyltransferase</fullName>
        <ecNumber evidence="8">2.3.1.225</ecNumber>
    </recommendedName>
    <alternativeName>
        <fullName evidence="8">Palmitoyltransferase</fullName>
    </alternativeName>
</protein>
<dbReference type="PROSITE" id="PS50216">
    <property type="entry name" value="DHHC"/>
    <property type="match status" value="1"/>
</dbReference>
<sequence length="342" mass="39996">MAISSNLRSFRYLWASFALRVQIFIDKAVQLAGPLYIILAVTLISCIIYLFFTTILPSIHSLTSLQGISHAIISIWLIFNVFFNYMYCIRTDPGSPSDSIQDLEHNPMSLSDRQGPSGEGVRWCKTCLKVKPPMTHHCHICRRCILKMDHHCPWMHNCIGFFNYRFFFLFLFYLWIGCAYTTYMASIPLRKQEEDDEDVQVLFTFVLAIAVFTVLTGLFSFHVYLVLSAQTTIDFYGHRRRRRQARLEARQRGEKFVPPMHMNAYDMGKLQNLRTLFDHGGSYWWLVMFLPHNRPPKGDGIHFTQRHADDYGRTIQRLPLVLDEDFNTTNKGSKNDTFRHVR</sequence>
<reference evidence="10" key="1">
    <citation type="submission" date="2021-08" db="EMBL/GenBank/DDBJ databases">
        <title>WGS assembly of Ceratopteris richardii.</title>
        <authorList>
            <person name="Marchant D.B."/>
            <person name="Chen G."/>
            <person name="Jenkins J."/>
            <person name="Shu S."/>
            <person name="Leebens-Mack J."/>
            <person name="Grimwood J."/>
            <person name="Schmutz J."/>
            <person name="Soltis P."/>
            <person name="Soltis D."/>
            <person name="Chen Z.-H."/>
        </authorList>
    </citation>
    <scope>NUCLEOTIDE SEQUENCE</scope>
    <source>
        <strain evidence="10">Whitten #5841</strain>
        <tissue evidence="10">Leaf</tissue>
    </source>
</reference>
<evidence type="ECO:0000259" key="9">
    <source>
        <dbReference type="Pfam" id="PF01529"/>
    </source>
</evidence>
<evidence type="ECO:0000313" key="11">
    <source>
        <dbReference type="Proteomes" id="UP000825935"/>
    </source>
</evidence>
<evidence type="ECO:0000256" key="8">
    <source>
        <dbReference type="RuleBase" id="RU079119"/>
    </source>
</evidence>
<comment type="domain">
    <text evidence="8">The DHHC domain is required for palmitoyltransferase activity.</text>
</comment>
<keyword evidence="6 8" id="KW-0472">Membrane</keyword>
<feature type="transmembrane region" description="Helical" evidence="8">
    <location>
        <begin position="201"/>
        <end position="225"/>
    </location>
</feature>
<proteinExistence type="inferred from homology"/>
<evidence type="ECO:0000256" key="2">
    <source>
        <dbReference type="ARBA" id="ARBA00008574"/>
    </source>
</evidence>
<dbReference type="Proteomes" id="UP000825935">
    <property type="component" value="Chromosome 14"/>
</dbReference>
<dbReference type="PANTHER" id="PTHR12246">
    <property type="entry name" value="PALMITOYLTRANSFERASE ZDHHC16"/>
    <property type="match status" value="1"/>
</dbReference>
<keyword evidence="4 8" id="KW-0812">Transmembrane</keyword>
<evidence type="ECO:0000256" key="1">
    <source>
        <dbReference type="ARBA" id="ARBA00004141"/>
    </source>
</evidence>
<comment type="similarity">
    <text evidence="2 8">Belongs to the DHHC palmitoyltransferase family.</text>
</comment>
<feature type="domain" description="Palmitoyltransferase DHHC" evidence="9">
    <location>
        <begin position="122"/>
        <end position="236"/>
    </location>
</feature>
<comment type="catalytic activity">
    <reaction evidence="8">
        <text>L-cysteinyl-[protein] + hexadecanoyl-CoA = S-hexadecanoyl-L-cysteinyl-[protein] + CoA</text>
        <dbReference type="Rhea" id="RHEA:36683"/>
        <dbReference type="Rhea" id="RHEA-COMP:10131"/>
        <dbReference type="Rhea" id="RHEA-COMP:11032"/>
        <dbReference type="ChEBI" id="CHEBI:29950"/>
        <dbReference type="ChEBI" id="CHEBI:57287"/>
        <dbReference type="ChEBI" id="CHEBI:57379"/>
        <dbReference type="ChEBI" id="CHEBI:74151"/>
        <dbReference type="EC" id="2.3.1.225"/>
    </reaction>
</comment>
<dbReference type="EMBL" id="CM035419">
    <property type="protein sequence ID" value="KAH7416432.1"/>
    <property type="molecule type" value="Genomic_DNA"/>
</dbReference>
<evidence type="ECO:0000256" key="6">
    <source>
        <dbReference type="ARBA" id="ARBA00023136"/>
    </source>
</evidence>
<accession>A0A8T2TFF6</accession>
<dbReference type="InterPro" id="IPR001594">
    <property type="entry name" value="Palmitoyltrfase_DHHC"/>
</dbReference>
<dbReference type="EC" id="2.3.1.225" evidence="8"/>
<name>A0A8T2TFF6_CERRI</name>
<dbReference type="GO" id="GO:0019706">
    <property type="term" value="F:protein-cysteine S-palmitoyltransferase activity"/>
    <property type="evidence" value="ECO:0007669"/>
    <property type="project" value="UniProtKB-EC"/>
</dbReference>
<gene>
    <name evidence="10" type="ORF">KP509_14G091300</name>
</gene>
<evidence type="ECO:0000256" key="7">
    <source>
        <dbReference type="ARBA" id="ARBA00023315"/>
    </source>
</evidence>
<evidence type="ECO:0000256" key="3">
    <source>
        <dbReference type="ARBA" id="ARBA00022679"/>
    </source>
</evidence>
<dbReference type="Pfam" id="PF01529">
    <property type="entry name" value="DHHC"/>
    <property type="match status" value="1"/>
</dbReference>
<comment type="subcellular location">
    <subcellularLocation>
        <location evidence="1">Membrane</location>
        <topology evidence="1">Multi-pass membrane protein</topology>
    </subcellularLocation>
</comment>
<organism evidence="10 11">
    <name type="scientific">Ceratopteris richardii</name>
    <name type="common">Triangle waterfern</name>
    <dbReference type="NCBI Taxonomy" id="49495"/>
    <lineage>
        <taxon>Eukaryota</taxon>
        <taxon>Viridiplantae</taxon>
        <taxon>Streptophyta</taxon>
        <taxon>Embryophyta</taxon>
        <taxon>Tracheophyta</taxon>
        <taxon>Polypodiopsida</taxon>
        <taxon>Polypodiidae</taxon>
        <taxon>Polypodiales</taxon>
        <taxon>Pteridineae</taxon>
        <taxon>Pteridaceae</taxon>
        <taxon>Parkerioideae</taxon>
        <taxon>Ceratopteris</taxon>
    </lineage>
</organism>
<dbReference type="EMBL" id="CM035419">
    <property type="protein sequence ID" value="KAH7416433.1"/>
    <property type="molecule type" value="Genomic_DNA"/>
</dbReference>
<comment type="caution">
    <text evidence="10">The sequence shown here is derived from an EMBL/GenBank/DDBJ whole genome shotgun (WGS) entry which is preliminary data.</text>
</comment>
<keyword evidence="3 8" id="KW-0808">Transferase</keyword>
<dbReference type="AlphaFoldDB" id="A0A8T2TFF6"/>
<feature type="transmembrane region" description="Helical" evidence="8">
    <location>
        <begin position="68"/>
        <end position="87"/>
    </location>
</feature>
<dbReference type="InterPro" id="IPR039859">
    <property type="entry name" value="PFA4/ZDH16/20/ERF2-like"/>
</dbReference>